<dbReference type="RefSeq" id="WP_013016384.1">
    <property type="nucleotide sequence ID" value="NC_013947.1"/>
</dbReference>
<dbReference type="STRING" id="446470.Snas_1103"/>
<dbReference type="EMBL" id="CP001778">
    <property type="protein sequence ID" value="ADD40813.1"/>
    <property type="molecule type" value="Genomic_DNA"/>
</dbReference>
<dbReference type="Proteomes" id="UP000000844">
    <property type="component" value="Chromosome"/>
</dbReference>
<accession>D3QAA1</accession>
<keyword evidence="2" id="KW-1185">Reference proteome</keyword>
<dbReference type="OrthoDB" id="5146625at2"/>
<evidence type="ECO:0008006" key="3">
    <source>
        <dbReference type="Google" id="ProtNLM"/>
    </source>
</evidence>
<proteinExistence type="predicted"/>
<dbReference type="HOGENOM" id="CLU_1776310_0_0_11"/>
<gene>
    <name evidence="1" type="ordered locus">Snas_1103</name>
</gene>
<evidence type="ECO:0000313" key="2">
    <source>
        <dbReference type="Proteomes" id="UP000000844"/>
    </source>
</evidence>
<dbReference type="AlphaFoldDB" id="D3QAA1"/>
<protein>
    <recommendedName>
        <fullName evidence="3">Lipoprotein</fullName>
    </recommendedName>
</protein>
<name>D3QAA1_STANL</name>
<dbReference type="PROSITE" id="PS51257">
    <property type="entry name" value="PROKAR_LIPOPROTEIN"/>
    <property type="match status" value="1"/>
</dbReference>
<sequence length="146" mass="15708">MESNPSRWFSYGAMVIAVLSLAACGGEPDVSKKPADESPEAVVCEVGGDFSGSVTAEATSGAAEEDWEGEDFGPMNLVVVYLESPTESDAVTVVVRDGDGEELTRNLYQIDTPLDEIEFEGGHGFTGLHYVNHDDAQLQYWCAPKK</sequence>
<evidence type="ECO:0000313" key="1">
    <source>
        <dbReference type="EMBL" id="ADD40813.1"/>
    </source>
</evidence>
<reference evidence="1 2" key="1">
    <citation type="journal article" date="2009" name="Stand. Genomic Sci.">
        <title>Complete genome sequence of Stackebrandtia nassauensis type strain (LLR-40K-21).</title>
        <authorList>
            <person name="Munk C."/>
            <person name="Lapidus A."/>
            <person name="Copeland A."/>
            <person name="Jando M."/>
            <person name="Mayilraj S."/>
            <person name="Glavina Del Rio T."/>
            <person name="Nolan M."/>
            <person name="Chen F."/>
            <person name="Lucas S."/>
            <person name="Tice H."/>
            <person name="Cheng J.F."/>
            <person name="Han C."/>
            <person name="Detter J.C."/>
            <person name="Bruce D."/>
            <person name="Goodwin L."/>
            <person name="Chain P."/>
            <person name="Pitluck S."/>
            <person name="Goker M."/>
            <person name="Ovchinikova G."/>
            <person name="Pati A."/>
            <person name="Ivanova N."/>
            <person name="Mavromatis K."/>
            <person name="Chen A."/>
            <person name="Palaniappan K."/>
            <person name="Land M."/>
            <person name="Hauser L."/>
            <person name="Chang Y.J."/>
            <person name="Jeffries C.D."/>
            <person name="Bristow J."/>
            <person name="Eisen J.A."/>
            <person name="Markowitz V."/>
            <person name="Hugenholtz P."/>
            <person name="Kyrpides N.C."/>
            <person name="Klenk H.P."/>
        </authorList>
    </citation>
    <scope>NUCLEOTIDE SEQUENCE [LARGE SCALE GENOMIC DNA]</scope>
    <source>
        <strain evidence="2">DSM 44728 / CIP 108903 / NRRL B-16338 / NBRC 102104 / LLR-40K-21</strain>
    </source>
</reference>
<organism evidence="1 2">
    <name type="scientific">Stackebrandtia nassauensis (strain DSM 44728 / CIP 108903 / NRRL B-16338 / NBRC 102104 / LLR-40K-21)</name>
    <dbReference type="NCBI Taxonomy" id="446470"/>
    <lineage>
        <taxon>Bacteria</taxon>
        <taxon>Bacillati</taxon>
        <taxon>Actinomycetota</taxon>
        <taxon>Actinomycetes</taxon>
        <taxon>Glycomycetales</taxon>
        <taxon>Glycomycetaceae</taxon>
        <taxon>Stackebrandtia</taxon>
    </lineage>
</organism>
<dbReference type="KEGG" id="sna:Snas_1103"/>